<evidence type="ECO:0000313" key="7">
    <source>
        <dbReference type="Proteomes" id="UP000887566"/>
    </source>
</evidence>
<sequence>MTATYNFYNCRQKPGQSFTKWKMELRALAHCCAFTTGKLKDKPLDRALRDMYVMGTSNPKICQRLLNTEDPDLDTVERAAVSTEMRDRKQKHLSHEGQAPPSSIFKVSTNQNNRPPGGKRSPNPNSPPQQKFQPCASCGKSNHKHEDCWHQNDTCNLCHRVGHIAAACRSSSRVEEEEEQWKQGRPKKLAATQVINTTSIIPRFPRTCSMTVNGQHLRFELDTGADVTIGTFQDWLTLGKPCLTLSHDQLADYNGQAIQVRGVCTVDFNYNGKSYALPLYFVQGDGSSFCGNNWIDTLKINLNKTYYGFSLLVNVKPLQVNHIYSESKITAVLDKYTATFSPGLGCCNKTQAKLHLRPDARPRFFKPRPVPFTQLQPTKGRAATQRQHGYPMVVLTPLLSFVQDKGFVPDNSHHHWYKYVHGFRPVWLFSYRLDCISVTFM</sequence>
<evidence type="ECO:0000259" key="6">
    <source>
        <dbReference type="SMART" id="SM00343"/>
    </source>
</evidence>
<dbReference type="GO" id="GO:0008270">
    <property type="term" value="F:zinc ion binding"/>
    <property type="evidence" value="ECO:0007669"/>
    <property type="project" value="InterPro"/>
</dbReference>
<evidence type="ECO:0000256" key="2">
    <source>
        <dbReference type="ARBA" id="ARBA00022695"/>
    </source>
</evidence>
<keyword evidence="3" id="KW-0540">Nuclease</keyword>
<evidence type="ECO:0000256" key="5">
    <source>
        <dbReference type="SAM" id="MobiDB-lite"/>
    </source>
</evidence>
<dbReference type="PANTHER" id="PTHR37984:SF5">
    <property type="entry name" value="PROTEIN NYNRIN-LIKE"/>
    <property type="match status" value="1"/>
</dbReference>
<keyword evidence="7" id="KW-1185">Reference proteome</keyword>
<name>A0A914XA47_9BILA</name>
<feature type="compositionally biased region" description="Polar residues" evidence="5">
    <location>
        <begin position="105"/>
        <end position="114"/>
    </location>
</feature>
<dbReference type="InterPro" id="IPR021109">
    <property type="entry name" value="Peptidase_aspartic_dom_sf"/>
</dbReference>
<protein>
    <submittedName>
        <fullName evidence="8">CCHC-type domain-containing protein</fullName>
    </submittedName>
</protein>
<dbReference type="SMART" id="SM00343">
    <property type="entry name" value="ZnF_C2HC"/>
    <property type="match status" value="2"/>
</dbReference>
<feature type="domain" description="CCHC-type" evidence="6">
    <location>
        <begin position="154"/>
        <end position="170"/>
    </location>
</feature>
<reference evidence="8" key="1">
    <citation type="submission" date="2022-11" db="UniProtKB">
        <authorList>
            <consortium name="WormBaseParasite"/>
        </authorList>
    </citation>
    <scope>IDENTIFICATION</scope>
</reference>
<dbReference type="GO" id="GO:0003676">
    <property type="term" value="F:nucleic acid binding"/>
    <property type="evidence" value="ECO:0007669"/>
    <property type="project" value="InterPro"/>
</dbReference>
<keyword evidence="4" id="KW-0255">Endonuclease</keyword>
<feature type="region of interest" description="Disordered" evidence="5">
    <location>
        <begin position="81"/>
        <end position="137"/>
    </location>
</feature>
<feature type="domain" description="CCHC-type" evidence="6">
    <location>
        <begin position="134"/>
        <end position="150"/>
    </location>
</feature>
<accession>A0A914XA47</accession>
<keyword evidence="4" id="KW-0378">Hydrolase</keyword>
<dbReference type="Gene3D" id="2.40.70.10">
    <property type="entry name" value="Acid Proteases"/>
    <property type="match status" value="1"/>
</dbReference>
<dbReference type="PANTHER" id="PTHR37984">
    <property type="entry name" value="PROTEIN CBG26694"/>
    <property type="match status" value="1"/>
</dbReference>
<dbReference type="WBParaSite" id="PSAMB.scaffold7207size8050.g29780.t1">
    <property type="protein sequence ID" value="PSAMB.scaffold7207size8050.g29780.t1"/>
    <property type="gene ID" value="PSAMB.scaffold7207size8050.g29780"/>
</dbReference>
<dbReference type="Gene3D" id="4.10.60.10">
    <property type="entry name" value="Zinc finger, CCHC-type"/>
    <property type="match status" value="1"/>
</dbReference>
<dbReference type="InterPro" id="IPR001878">
    <property type="entry name" value="Znf_CCHC"/>
</dbReference>
<evidence type="ECO:0000256" key="3">
    <source>
        <dbReference type="ARBA" id="ARBA00022722"/>
    </source>
</evidence>
<dbReference type="InterPro" id="IPR036875">
    <property type="entry name" value="Znf_CCHC_sf"/>
</dbReference>
<evidence type="ECO:0000256" key="1">
    <source>
        <dbReference type="ARBA" id="ARBA00022679"/>
    </source>
</evidence>
<dbReference type="SUPFAM" id="SSF50630">
    <property type="entry name" value="Acid proteases"/>
    <property type="match status" value="1"/>
</dbReference>
<organism evidence="7 8">
    <name type="scientific">Plectus sambesii</name>
    <dbReference type="NCBI Taxonomy" id="2011161"/>
    <lineage>
        <taxon>Eukaryota</taxon>
        <taxon>Metazoa</taxon>
        <taxon>Ecdysozoa</taxon>
        <taxon>Nematoda</taxon>
        <taxon>Chromadorea</taxon>
        <taxon>Plectida</taxon>
        <taxon>Plectina</taxon>
        <taxon>Plectoidea</taxon>
        <taxon>Plectidae</taxon>
        <taxon>Plectus</taxon>
    </lineage>
</organism>
<dbReference type="GO" id="GO:0016779">
    <property type="term" value="F:nucleotidyltransferase activity"/>
    <property type="evidence" value="ECO:0007669"/>
    <property type="project" value="UniProtKB-KW"/>
</dbReference>
<keyword evidence="2" id="KW-0548">Nucleotidyltransferase</keyword>
<dbReference type="Proteomes" id="UP000887566">
    <property type="component" value="Unplaced"/>
</dbReference>
<dbReference type="SUPFAM" id="SSF57756">
    <property type="entry name" value="Retrovirus zinc finger-like domains"/>
    <property type="match status" value="1"/>
</dbReference>
<proteinExistence type="predicted"/>
<dbReference type="AlphaFoldDB" id="A0A914XA47"/>
<evidence type="ECO:0000313" key="8">
    <source>
        <dbReference type="WBParaSite" id="PSAMB.scaffold7207size8050.g29780.t1"/>
    </source>
</evidence>
<dbReference type="GO" id="GO:0004519">
    <property type="term" value="F:endonuclease activity"/>
    <property type="evidence" value="ECO:0007669"/>
    <property type="project" value="UniProtKB-KW"/>
</dbReference>
<dbReference type="InterPro" id="IPR050951">
    <property type="entry name" value="Retrovirus_Pol_polyprotein"/>
</dbReference>
<keyword evidence="1" id="KW-0808">Transferase</keyword>
<evidence type="ECO:0000256" key="4">
    <source>
        <dbReference type="ARBA" id="ARBA00022759"/>
    </source>
</evidence>
<dbReference type="GO" id="GO:0019899">
    <property type="term" value="F:enzyme binding"/>
    <property type="evidence" value="ECO:0007669"/>
    <property type="project" value="UniProtKB-ARBA"/>
</dbReference>